<dbReference type="RefSeq" id="WP_238230943.1">
    <property type="nucleotide sequence ID" value="NZ_BPRA01000004.1"/>
</dbReference>
<accession>A0ABQ4TGP2</accession>
<sequence length="49" mass="5565">MKLPIHFAFLIDDILRPLGLVLWFRVEGEPGEGLKVSGLRIARRPKLVP</sequence>
<dbReference type="EMBL" id="BPRA01000004">
    <property type="protein sequence ID" value="GJE54565.1"/>
    <property type="molecule type" value="Genomic_DNA"/>
</dbReference>
<reference evidence="1" key="1">
    <citation type="journal article" date="2021" name="Front. Microbiol.">
        <title>Comprehensive Comparative Genomics and Phenotyping of Methylobacterium Species.</title>
        <authorList>
            <person name="Alessa O."/>
            <person name="Ogura Y."/>
            <person name="Fujitani Y."/>
            <person name="Takami H."/>
            <person name="Hayashi T."/>
            <person name="Sahin N."/>
            <person name="Tani A."/>
        </authorList>
    </citation>
    <scope>NUCLEOTIDE SEQUENCE</scope>
    <source>
        <strain evidence="1">DSM 23674</strain>
    </source>
</reference>
<gene>
    <name evidence="1" type="ORF">EKPJFOCH_1043</name>
</gene>
<keyword evidence="2" id="KW-1185">Reference proteome</keyword>
<comment type="caution">
    <text evidence="1">The sequence shown here is derived from an EMBL/GenBank/DDBJ whole genome shotgun (WGS) entry which is preliminary data.</text>
</comment>
<dbReference type="Proteomes" id="UP001055101">
    <property type="component" value="Unassembled WGS sequence"/>
</dbReference>
<proteinExistence type="predicted"/>
<organism evidence="1 2">
    <name type="scientific">Methylobacterium thuringiense</name>
    <dbReference type="NCBI Taxonomy" id="1003091"/>
    <lineage>
        <taxon>Bacteria</taxon>
        <taxon>Pseudomonadati</taxon>
        <taxon>Pseudomonadota</taxon>
        <taxon>Alphaproteobacteria</taxon>
        <taxon>Hyphomicrobiales</taxon>
        <taxon>Methylobacteriaceae</taxon>
        <taxon>Methylobacterium</taxon>
    </lineage>
</organism>
<evidence type="ECO:0000313" key="1">
    <source>
        <dbReference type="EMBL" id="GJE54565.1"/>
    </source>
</evidence>
<name>A0ABQ4TGP2_9HYPH</name>
<protein>
    <submittedName>
        <fullName evidence="1">Uncharacterized protein</fullName>
    </submittedName>
</protein>
<reference evidence="1" key="2">
    <citation type="submission" date="2021-08" db="EMBL/GenBank/DDBJ databases">
        <authorList>
            <person name="Tani A."/>
            <person name="Ola A."/>
            <person name="Ogura Y."/>
            <person name="Katsura K."/>
            <person name="Hayashi T."/>
        </authorList>
    </citation>
    <scope>NUCLEOTIDE SEQUENCE</scope>
    <source>
        <strain evidence="1">DSM 23674</strain>
    </source>
</reference>
<evidence type="ECO:0000313" key="2">
    <source>
        <dbReference type="Proteomes" id="UP001055101"/>
    </source>
</evidence>